<keyword evidence="1" id="KW-1133">Transmembrane helix</keyword>
<comment type="caution">
    <text evidence="2">The sequence shown here is derived from an EMBL/GenBank/DDBJ whole genome shotgun (WGS) entry which is preliminary data.</text>
</comment>
<evidence type="ECO:0000313" key="2">
    <source>
        <dbReference type="EMBL" id="OJA15920.1"/>
    </source>
</evidence>
<evidence type="ECO:0000256" key="1">
    <source>
        <dbReference type="SAM" id="Phobius"/>
    </source>
</evidence>
<reference evidence="2 3" key="1">
    <citation type="submission" date="2016-03" db="EMBL/GenBank/DDBJ databases">
        <title>Comparative genomics of the ectomycorrhizal sister species Rhizopogon vinicolor and Rhizopogon vesiculosus (Basidiomycota: Boletales) reveals a divergence of the mating type B locus.</title>
        <authorList>
            <person name="Mujic A.B."/>
            <person name="Kuo A."/>
            <person name="Tritt A."/>
            <person name="Lipzen A."/>
            <person name="Chen C."/>
            <person name="Johnson J."/>
            <person name="Sharma A."/>
            <person name="Barry K."/>
            <person name="Grigoriev I.V."/>
            <person name="Spatafora J.W."/>
        </authorList>
    </citation>
    <scope>NUCLEOTIDE SEQUENCE [LARGE SCALE GENOMIC DNA]</scope>
    <source>
        <strain evidence="2 3">AM-OR11-056</strain>
    </source>
</reference>
<dbReference type="Proteomes" id="UP000183567">
    <property type="component" value="Unassembled WGS sequence"/>
</dbReference>
<name>A0A1J8QR63_9AGAM</name>
<protein>
    <submittedName>
        <fullName evidence="2">Uncharacterized protein</fullName>
    </submittedName>
</protein>
<sequence length="248" mass="27400">MSRRPSRNTSIVSSRSAYMPQPEGLILPSVPVGEQAPEILYDIVHPHEQTEHTLVDQDGSFHLDIEDEEHDAEVTAWKALPWWKRPSPYWLILGTPLASIGVAAVIAPRVEMFTILACRVHAPEYEPNNIYPVQSHSVLSMNTTGTEGWFTLDVPSVTYESPQPMSMYIPVSPSPLKQLVPDRNQCASDPVVQAAVAQLSAGPSDHHNGRFELPYNRLVGLSEALHSVIDTSSNLNFPSSRTVLAAFQ</sequence>
<keyword evidence="1" id="KW-0812">Transmembrane</keyword>
<dbReference type="EMBL" id="LVVM01002790">
    <property type="protein sequence ID" value="OJA15920.1"/>
    <property type="molecule type" value="Genomic_DNA"/>
</dbReference>
<organism evidence="2 3">
    <name type="scientific">Rhizopogon vesiculosus</name>
    <dbReference type="NCBI Taxonomy" id="180088"/>
    <lineage>
        <taxon>Eukaryota</taxon>
        <taxon>Fungi</taxon>
        <taxon>Dikarya</taxon>
        <taxon>Basidiomycota</taxon>
        <taxon>Agaricomycotina</taxon>
        <taxon>Agaricomycetes</taxon>
        <taxon>Agaricomycetidae</taxon>
        <taxon>Boletales</taxon>
        <taxon>Suillineae</taxon>
        <taxon>Rhizopogonaceae</taxon>
        <taxon>Rhizopogon</taxon>
    </lineage>
</organism>
<proteinExistence type="predicted"/>
<accession>A0A1J8QR63</accession>
<keyword evidence="1" id="KW-0472">Membrane</keyword>
<feature type="transmembrane region" description="Helical" evidence="1">
    <location>
        <begin position="88"/>
        <end position="107"/>
    </location>
</feature>
<evidence type="ECO:0000313" key="3">
    <source>
        <dbReference type="Proteomes" id="UP000183567"/>
    </source>
</evidence>
<keyword evidence="3" id="KW-1185">Reference proteome</keyword>
<gene>
    <name evidence="2" type="ORF">AZE42_11218</name>
</gene>
<dbReference type="OrthoDB" id="2676412at2759"/>
<dbReference type="AlphaFoldDB" id="A0A1J8QR63"/>